<sequence>MIEIIANDRLGRKVRVKCSPTDTVGDLKKLIAAQIGTNASKIQLKKWYTVFKDHIELRDYEIHDGMSGAHKHMCVEIGSSETEVVISRHGRGMGLEGLSKIGGITKRLVHHVEAQGRYESHGFRLYFVWPVQNIMSGLKPPSDLRSVLFWFTPGHEPTQVDEVRM</sequence>
<comment type="caution">
    <text evidence="1">The sequence shown here is derived from an EMBL/GenBank/DDBJ whole genome shotgun (WGS) entry which is preliminary data.</text>
</comment>
<dbReference type="Proteomes" id="UP001227268">
    <property type="component" value="Unassembled WGS sequence"/>
</dbReference>
<gene>
    <name evidence="1" type="ORF">QFC21_006714</name>
</gene>
<name>A0ACC2UZX7_9TREE</name>
<reference evidence="1" key="1">
    <citation type="submission" date="2023-04" db="EMBL/GenBank/DDBJ databases">
        <title>Draft Genome sequencing of Naganishia species isolated from polar environments using Oxford Nanopore Technology.</title>
        <authorList>
            <person name="Leo P."/>
            <person name="Venkateswaran K."/>
        </authorList>
    </citation>
    <scope>NUCLEOTIDE SEQUENCE</scope>
    <source>
        <strain evidence="1">MNA-CCFEE 5423</strain>
    </source>
</reference>
<proteinExistence type="predicted"/>
<keyword evidence="2" id="KW-1185">Reference proteome</keyword>
<accession>A0ACC2UZX7</accession>
<organism evidence="1 2">
    <name type="scientific">Naganishia friedmannii</name>
    <dbReference type="NCBI Taxonomy" id="89922"/>
    <lineage>
        <taxon>Eukaryota</taxon>
        <taxon>Fungi</taxon>
        <taxon>Dikarya</taxon>
        <taxon>Basidiomycota</taxon>
        <taxon>Agaricomycotina</taxon>
        <taxon>Tremellomycetes</taxon>
        <taxon>Filobasidiales</taxon>
        <taxon>Filobasidiaceae</taxon>
        <taxon>Naganishia</taxon>
    </lineage>
</organism>
<protein>
    <submittedName>
        <fullName evidence="1">Uncharacterized protein</fullName>
    </submittedName>
</protein>
<evidence type="ECO:0000313" key="2">
    <source>
        <dbReference type="Proteomes" id="UP001227268"/>
    </source>
</evidence>
<evidence type="ECO:0000313" key="1">
    <source>
        <dbReference type="EMBL" id="KAJ9092650.1"/>
    </source>
</evidence>
<dbReference type="EMBL" id="JASBWT010000036">
    <property type="protein sequence ID" value="KAJ9092650.1"/>
    <property type="molecule type" value="Genomic_DNA"/>
</dbReference>